<keyword evidence="1" id="KW-0472">Membrane</keyword>
<feature type="transmembrane region" description="Helical" evidence="1">
    <location>
        <begin position="252"/>
        <end position="277"/>
    </location>
</feature>
<keyword evidence="3" id="KW-1185">Reference proteome</keyword>
<evidence type="ECO:0000256" key="1">
    <source>
        <dbReference type="SAM" id="Phobius"/>
    </source>
</evidence>
<dbReference type="AlphaFoldDB" id="A0A4R8WC30"/>
<evidence type="ECO:0000313" key="3">
    <source>
        <dbReference type="Proteomes" id="UP000297643"/>
    </source>
</evidence>
<organism evidence="2 3">
    <name type="scientific">Cryobacterium mannosilyticum</name>
    <dbReference type="NCBI Taxonomy" id="1259190"/>
    <lineage>
        <taxon>Bacteria</taxon>
        <taxon>Bacillati</taxon>
        <taxon>Actinomycetota</taxon>
        <taxon>Actinomycetes</taxon>
        <taxon>Micrococcales</taxon>
        <taxon>Microbacteriaceae</taxon>
        <taxon>Cryobacterium</taxon>
    </lineage>
</organism>
<reference evidence="2 3" key="1">
    <citation type="submission" date="2019-03" db="EMBL/GenBank/DDBJ databases">
        <title>Genomics of glacier-inhabiting Cryobacterium strains.</title>
        <authorList>
            <person name="Liu Q."/>
            <person name="Xin Y.-H."/>
        </authorList>
    </citation>
    <scope>NUCLEOTIDE SEQUENCE [LARGE SCALE GENOMIC DNA]</scope>
    <source>
        <strain evidence="2 3">RHLT2-21</strain>
    </source>
</reference>
<sequence>MSNSDTAFNNLTGDADVVLAKARRYEELGLAIARSVTTLHRISEADENKSKAVAALKESAENVARDIGKAQERYSLTATALIAYSGKLKTAQDDAVTAISTISQAEGEVSAARTNKTQADQKAEAVGDDQAVNQKSAENMADRYDARVHELGVAQGLWHAASAAKDAAAKSAADDINDVVTGDVGDRLNDSRWDDWGSVLDAIKVVCEWAGVLAIFLSWVPILGAILIGLAVLGAVIALIDASFKLQRGEGSLSDVIFAAVGVALAAFGGKLVTYLAKAAKAKSAGALAFRASKSKGLYAGQFKKVFGVTKTAARTELKSLTSFKGAAKEIFQNPFESKLGTGSNLAEKWLAGARTEGLDALKNPLKLKSVDMPWGDLTAGAKVTLVVLDARQVGGSIEKLMNDPGNLNTEGDIKLRPESLLKAASNGVEGLVTR</sequence>
<dbReference type="Proteomes" id="UP000297643">
    <property type="component" value="Unassembled WGS sequence"/>
</dbReference>
<feature type="transmembrane region" description="Helical" evidence="1">
    <location>
        <begin position="209"/>
        <end position="240"/>
    </location>
</feature>
<gene>
    <name evidence="2" type="ORF">E3O32_07775</name>
</gene>
<keyword evidence="1" id="KW-1133">Transmembrane helix</keyword>
<proteinExistence type="predicted"/>
<accession>A0A4R8WC30</accession>
<keyword evidence="1" id="KW-0812">Transmembrane</keyword>
<dbReference type="EMBL" id="SOFM01000021">
    <property type="protein sequence ID" value="TFC04605.1"/>
    <property type="molecule type" value="Genomic_DNA"/>
</dbReference>
<protein>
    <submittedName>
        <fullName evidence="2">Uncharacterized protein</fullName>
    </submittedName>
</protein>
<dbReference type="RefSeq" id="WP_134508252.1">
    <property type="nucleotide sequence ID" value="NZ_SOFM01000021.1"/>
</dbReference>
<evidence type="ECO:0000313" key="2">
    <source>
        <dbReference type="EMBL" id="TFC04605.1"/>
    </source>
</evidence>
<comment type="caution">
    <text evidence="2">The sequence shown here is derived from an EMBL/GenBank/DDBJ whole genome shotgun (WGS) entry which is preliminary data.</text>
</comment>
<name>A0A4R8WC30_9MICO</name>